<dbReference type="GO" id="GO:0000162">
    <property type="term" value="P:L-tryptophan biosynthetic process"/>
    <property type="evidence" value="ECO:0007669"/>
    <property type="project" value="TreeGrafter"/>
</dbReference>
<dbReference type="AlphaFoldDB" id="B0SK57"/>
<sequence length="477" mass="53495">MVTNIEYTMSESLPKISIPKKPNYTSLSLPEGIEFWELFREIEEKYENCFLLESAGDNQYDSRYSVIGFDPSHLITGEPGVLEIDGKLYKVKNPYFALRDITDYNSLSISYAGGLVGYLGYQSMQFFEPKLHLKPHPDFPAMIFGMYLDGLIYDKFTGELIYFDNGTNRIDVVKSILTSIQNPVSKKPEASVTVLQEGLSKDVHKQMVDEALEEVKAGNTFQCQIGFEETYSVDGNPLAIYETLREINPSPHMYYVKFGKRVILGASPELLFRLRQGEMESFPLAGTTKRGVDAKEDTLLARKLLTDPKEIAEHNMLIDLHRNDIGRVAKFGTVKVRRRFDIKRFSHVQHISSEVVGILSSKEDMFSGLASSFPAGTLSGAPKIESMKIIERIEKSPRGPYGGAVGSFGLNGDCTFAIPIRSFFVHNGKGFVRASGGIVYDSKPDDEYQEIINKMASVRKALDLHQLPQEKNTKAKG</sequence>
<dbReference type="EC" id="4.1.3.27" evidence="3"/>
<evidence type="ECO:0000259" key="2">
    <source>
        <dbReference type="Pfam" id="PF04715"/>
    </source>
</evidence>
<accession>B0SK57</accession>
<dbReference type="GO" id="GO:0004049">
    <property type="term" value="F:anthranilate synthase activity"/>
    <property type="evidence" value="ECO:0007669"/>
    <property type="project" value="UniProtKB-EC"/>
</dbReference>
<dbReference type="EMBL" id="CP000786">
    <property type="protein sequence ID" value="ABZ96175.1"/>
    <property type="molecule type" value="Genomic_DNA"/>
</dbReference>
<organism evidence="3 4">
    <name type="scientific">Leptospira biflexa serovar Patoc (strain Patoc 1 / ATCC 23582 / Paris)</name>
    <dbReference type="NCBI Taxonomy" id="456481"/>
    <lineage>
        <taxon>Bacteria</taxon>
        <taxon>Pseudomonadati</taxon>
        <taxon>Spirochaetota</taxon>
        <taxon>Spirochaetia</taxon>
        <taxon>Leptospirales</taxon>
        <taxon>Leptospiraceae</taxon>
        <taxon>Leptospira</taxon>
    </lineage>
</organism>
<dbReference type="Pfam" id="PF04715">
    <property type="entry name" value="Anth_synt_I_N"/>
    <property type="match status" value="1"/>
</dbReference>
<dbReference type="KEGG" id="lbi:LEPBI_I0028"/>
<keyword evidence="3" id="KW-0456">Lyase</keyword>
<dbReference type="InterPro" id="IPR019999">
    <property type="entry name" value="Anth_synth_I-like"/>
</dbReference>
<dbReference type="SUPFAM" id="SSF56322">
    <property type="entry name" value="ADC synthase"/>
    <property type="match status" value="1"/>
</dbReference>
<dbReference type="PANTHER" id="PTHR11236">
    <property type="entry name" value="AMINOBENZOATE/ANTHRANILATE SYNTHASE"/>
    <property type="match status" value="1"/>
</dbReference>
<dbReference type="InterPro" id="IPR006805">
    <property type="entry name" value="Anth_synth_I_N"/>
</dbReference>
<name>B0SK57_LEPBP</name>
<feature type="domain" description="Anthranilate synthase component I N-terminal" evidence="2">
    <location>
        <begin position="34"/>
        <end position="160"/>
    </location>
</feature>
<reference evidence="3 4" key="1">
    <citation type="journal article" date="2008" name="PLoS ONE">
        <title>Genome sequence of the saprophyte Leptospira biflexa provides insights into the evolution of Leptospira and the pathogenesis of leptospirosis.</title>
        <authorList>
            <person name="Picardeau M."/>
            <person name="Bulach D.M."/>
            <person name="Bouchier C."/>
            <person name="Zuerner R.L."/>
            <person name="Zidane N."/>
            <person name="Wilson P.J."/>
            <person name="Creno S."/>
            <person name="Kuczek E.S."/>
            <person name="Bommezzadri S."/>
            <person name="Davis J.C."/>
            <person name="McGrath A."/>
            <person name="Johnson M.J."/>
            <person name="Boursaux-Eude C."/>
            <person name="Seemann T."/>
            <person name="Rouy Z."/>
            <person name="Coppel R.L."/>
            <person name="Rood J.I."/>
            <person name="Lajus A."/>
            <person name="Davies J.K."/>
            <person name="Medigue C."/>
            <person name="Adler B."/>
        </authorList>
    </citation>
    <scope>NUCLEOTIDE SEQUENCE [LARGE SCALE GENOMIC DNA]</scope>
    <source>
        <strain evidence="4">Patoc 1 / ATCC 23582 / Paris</strain>
    </source>
</reference>
<feature type="domain" description="Chorismate-utilising enzyme C-terminal" evidence="1">
    <location>
        <begin position="201"/>
        <end position="454"/>
    </location>
</feature>
<dbReference type="PRINTS" id="PR00095">
    <property type="entry name" value="ANTSNTHASEI"/>
</dbReference>
<evidence type="ECO:0000313" key="4">
    <source>
        <dbReference type="Proteomes" id="UP000001847"/>
    </source>
</evidence>
<dbReference type="STRING" id="456481.LEPBI_I0028"/>
<dbReference type="InterPro" id="IPR015890">
    <property type="entry name" value="Chorismate_C"/>
</dbReference>
<evidence type="ECO:0000313" key="3">
    <source>
        <dbReference type="EMBL" id="ABZ96175.1"/>
    </source>
</evidence>
<dbReference type="PANTHER" id="PTHR11236:SF9">
    <property type="entry name" value="ANTHRANILATE SYNTHASE COMPONENT 1"/>
    <property type="match status" value="1"/>
</dbReference>
<evidence type="ECO:0000259" key="1">
    <source>
        <dbReference type="Pfam" id="PF00425"/>
    </source>
</evidence>
<proteinExistence type="predicted"/>
<dbReference type="Gene3D" id="3.60.120.10">
    <property type="entry name" value="Anthranilate synthase"/>
    <property type="match status" value="1"/>
</dbReference>
<gene>
    <name evidence="3" type="primary">trpE</name>
    <name evidence="3" type="ordered locus">LEPBI_I0028</name>
</gene>
<dbReference type="HOGENOM" id="CLU_006493_9_2_12"/>
<keyword evidence="4" id="KW-1185">Reference proteome</keyword>
<protein>
    <submittedName>
        <fullName evidence="3">Anthranilate synthase component I</fullName>
        <ecNumber evidence="3">4.1.3.27</ecNumber>
    </submittedName>
</protein>
<dbReference type="Pfam" id="PF00425">
    <property type="entry name" value="Chorismate_bind"/>
    <property type="match status" value="1"/>
</dbReference>
<dbReference type="Proteomes" id="UP000001847">
    <property type="component" value="Chromosome I"/>
</dbReference>
<dbReference type="InterPro" id="IPR005801">
    <property type="entry name" value="ADC_synthase"/>
</dbReference>